<keyword evidence="16" id="KW-1185">Reference proteome</keyword>
<dbReference type="Pfam" id="PF02485">
    <property type="entry name" value="Branch"/>
    <property type="match status" value="1"/>
</dbReference>
<dbReference type="PANTHER" id="PTHR46025">
    <property type="entry name" value="XYLOSYLTRANSFERASE OXT"/>
    <property type="match status" value="1"/>
</dbReference>
<evidence type="ECO:0000256" key="11">
    <source>
        <dbReference type="ARBA" id="ARBA00023136"/>
    </source>
</evidence>
<dbReference type="AlphaFoldDB" id="A0A5D0R7D4"/>
<keyword evidence="8" id="KW-0735">Signal-anchor</keyword>
<keyword evidence="6" id="KW-0479">Metal-binding</keyword>
<dbReference type="OrthoDB" id="7943907at2"/>
<keyword evidence="7" id="KW-0256">Endoplasmic reticulum</keyword>
<evidence type="ECO:0000256" key="9">
    <source>
        <dbReference type="ARBA" id="ARBA00022989"/>
    </source>
</evidence>
<evidence type="ECO:0000256" key="7">
    <source>
        <dbReference type="ARBA" id="ARBA00022824"/>
    </source>
</evidence>
<dbReference type="GO" id="GO:0016020">
    <property type="term" value="C:membrane"/>
    <property type="evidence" value="ECO:0007669"/>
    <property type="project" value="InterPro"/>
</dbReference>
<gene>
    <name evidence="15" type="ORF">ES674_09865</name>
</gene>
<accession>A0A5D0R7D4</accession>
<name>A0A5D0R7D4_9FLAO</name>
<dbReference type="EMBL" id="VSKK01000002">
    <property type="protein sequence ID" value="TYB76999.1"/>
    <property type="molecule type" value="Genomic_DNA"/>
</dbReference>
<dbReference type="Proteomes" id="UP000323720">
    <property type="component" value="Unassembled WGS sequence"/>
</dbReference>
<keyword evidence="13" id="KW-0325">Glycoprotein</keyword>
<organism evidence="15 16">
    <name type="scientific">Bizionia myxarmorum</name>
    <dbReference type="NCBI Taxonomy" id="291186"/>
    <lineage>
        <taxon>Bacteria</taxon>
        <taxon>Pseudomonadati</taxon>
        <taxon>Bacteroidota</taxon>
        <taxon>Flavobacteriia</taxon>
        <taxon>Flavobacteriales</taxon>
        <taxon>Flavobacteriaceae</taxon>
        <taxon>Bizionia</taxon>
    </lineage>
</organism>
<evidence type="ECO:0000256" key="4">
    <source>
        <dbReference type="ARBA" id="ARBA00022679"/>
    </source>
</evidence>
<evidence type="ECO:0000256" key="5">
    <source>
        <dbReference type="ARBA" id="ARBA00022692"/>
    </source>
</evidence>
<keyword evidence="10" id="KW-0333">Golgi apparatus</keyword>
<evidence type="ECO:0000256" key="3">
    <source>
        <dbReference type="ARBA" id="ARBA00022676"/>
    </source>
</evidence>
<dbReference type="InterPro" id="IPR043538">
    <property type="entry name" value="XYLT"/>
</dbReference>
<dbReference type="GO" id="GO:0046872">
    <property type="term" value="F:metal ion binding"/>
    <property type="evidence" value="ECO:0007669"/>
    <property type="project" value="UniProtKB-KW"/>
</dbReference>
<keyword evidence="12" id="KW-1015">Disulfide bond</keyword>
<evidence type="ECO:0000256" key="8">
    <source>
        <dbReference type="ARBA" id="ARBA00022968"/>
    </source>
</evidence>
<dbReference type="InterPro" id="IPR003406">
    <property type="entry name" value="Glyco_trans_14"/>
</dbReference>
<comment type="subcellular location">
    <subcellularLocation>
        <location evidence="2">Endoplasmic reticulum membrane</location>
        <topology evidence="2">Single-pass type II membrane protein</topology>
    </subcellularLocation>
    <subcellularLocation>
        <location evidence="1">Golgi apparatus membrane</location>
        <topology evidence="1">Single-pass type II membrane protein</topology>
    </subcellularLocation>
</comment>
<evidence type="ECO:0000256" key="14">
    <source>
        <dbReference type="ARBA" id="ARBA00042865"/>
    </source>
</evidence>
<evidence type="ECO:0000256" key="12">
    <source>
        <dbReference type="ARBA" id="ARBA00023157"/>
    </source>
</evidence>
<dbReference type="GO" id="GO:0015012">
    <property type="term" value="P:heparan sulfate proteoglycan biosynthetic process"/>
    <property type="evidence" value="ECO:0007669"/>
    <property type="project" value="TreeGrafter"/>
</dbReference>
<keyword evidence="11" id="KW-0472">Membrane</keyword>
<comment type="caution">
    <text evidence="15">The sequence shown here is derived from an EMBL/GenBank/DDBJ whole genome shotgun (WGS) entry which is preliminary data.</text>
</comment>
<dbReference type="GO" id="GO:0030158">
    <property type="term" value="F:protein xylosyltransferase activity"/>
    <property type="evidence" value="ECO:0007669"/>
    <property type="project" value="InterPro"/>
</dbReference>
<keyword evidence="4 15" id="KW-0808">Transferase</keyword>
<sequence length="292" mass="34640">MKQAILITGYKDIQQLKELVCFFDASYFNIYIHLDRKSKFSSEEIQFLKEPQVKLITNRFKVNWGGFNHLKAYLYLSSEALKDEANFCFHLITGQDFPVKSISHFKSFGVAQMNEPRDYLAHHEVPFKRWSGGGVNRLTYYHLYDWFDAKKHKKYIRKFVRLQVKLGIARKLPKDFLQLHGGSTYWTLSKDTLQYVMNYTYNNPKFLKRFKFSFCAEELYFHTIILNAPFADLVVNDNLRHIDWSTDRGSTPVVLDERDYEVLLESTCLFARKFDRKSFSLKEKIKVRILNA</sequence>
<evidence type="ECO:0000313" key="16">
    <source>
        <dbReference type="Proteomes" id="UP000323720"/>
    </source>
</evidence>
<dbReference type="PANTHER" id="PTHR46025:SF3">
    <property type="entry name" value="XYLOSYLTRANSFERASE OXT"/>
    <property type="match status" value="1"/>
</dbReference>
<proteinExistence type="predicted"/>
<dbReference type="GO" id="GO:0050650">
    <property type="term" value="P:chondroitin sulfate proteoglycan biosynthetic process"/>
    <property type="evidence" value="ECO:0007669"/>
    <property type="project" value="TreeGrafter"/>
</dbReference>
<reference evidence="15 16" key="1">
    <citation type="submission" date="2019-08" db="EMBL/GenBank/DDBJ databases">
        <title>Genomes of Antarctic Bizionia species.</title>
        <authorList>
            <person name="Bowman J.P."/>
        </authorList>
    </citation>
    <scope>NUCLEOTIDE SEQUENCE [LARGE SCALE GENOMIC DNA]</scope>
    <source>
        <strain evidence="15 16">ADA-4</strain>
    </source>
</reference>
<keyword evidence="9" id="KW-1133">Transmembrane helix</keyword>
<keyword evidence="5" id="KW-0812">Transmembrane</keyword>
<evidence type="ECO:0000256" key="6">
    <source>
        <dbReference type="ARBA" id="ARBA00022723"/>
    </source>
</evidence>
<evidence type="ECO:0000256" key="2">
    <source>
        <dbReference type="ARBA" id="ARBA00004648"/>
    </source>
</evidence>
<evidence type="ECO:0000256" key="1">
    <source>
        <dbReference type="ARBA" id="ARBA00004323"/>
    </source>
</evidence>
<keyword evidence="3 15" id="KW-0328">Glycosyltransferase</keyword>
<evidence type="ECO:0000256" key="13">
    <source>
        <dbReference type="ARBA" id="ARBA00023180"/>
    </source>
</evidence>
<dbReference type="RefSeq" id="WP_148403869.1">
    <property type="nucleotide sequence ID" value="NZ_VSKK01000002.1"/>
</dbReference>
<evidence type="ECO:0000256" key="10">
    <source>
        <dbReference type="ARBA" id="ARBA00023034"/>
    </source>
</evidence>
<evidence type="ECO:0000313" key="15">
    <source>
        <dbReference type="EMBL" id="TYB76999.1"/>
    </source>
</evidence>
<protein>
    <recommendedName>
        <fullName evidence="14">Peptide O-xylosyltransferase</fullName>
    </recommendedName>
</protein>